<dbReference type="EMBL" id="MLCA01000001">
    <property type="protein sequence ID" value="MEE7489171.1"/>
    <property type="molecule type" value="Genomic_DNA"/>
</dbReference>
<dbReference type="RefSeq" id="WP_331294309.1">
    <property type="nucleotide sequence ID" value="NZ_MLBR01000033.1"/>
</dbReference>
<reference evidence="2 3" key="1">
    <citation type="journal article" date="2012" name="Genet. Mol. Biol.">
        <title>Analysis of 16S rRNA and mxaF genes revealing insights into Methylobacterium niche-specific plant association.</title>
        <authorList>
            <person name="Dourado M.N."/>
            <person name="Andreote F.D."/>
            <person name="Dini-Andreote F."/>
            <person name="Conti R."/>
            <person name="Araujo J.M."/>
            <person name="Araujo W.L."/>
        </authorList>
    </citation>
    <scope>NUCLEOTIDE SEQUENCE [LARGE SCALE GENOMIC DNA]</scope>
    <source>
        <strain evidence="2 3">TC3-10</strain>
    </source>
</reference>
<sequence>MRLPLIACATAIALTTGAAAQSVPEPPIQSPQDAACREQARAQIFSYPNPNNLSLYDLGSQIWHLCMAAYHGRGPNPGRTEQRF</sequence>
<name>A0ABU7THU3_9HYPH</name>
<gene>
    <name evidence="2" type="ORF">MOTC310_01205</name>
</gene>
<organism evidence="2 3">
    <name type="scientific">Methylobacterium oryzae</name>
    <dbReference type="NCBI Taxonomy" id="334852"/>
    <lineage>
        <taxon>Bacteria</taxon>
        <taxon>Pseudomonadati</taxon>
        <taxon>Pseudomonadota</taxon>
        <taxon>Alphaproteobacteria</taxon>
        <taxon>Hyphomicrobiales</taxon>
        <taxon>Methylobacteriaceae</taxon>
        <taxon>Methylobacterium</taxon>
    </lineage>
</organism>
<evidence type="ECO:0000313" key="2">
    <source>
        <dbReference type="EMBL" id="MEE7489171.1"/>
    </source>
</evidence>
<dbReference type="Proteomes" id="UP001355206">
    <property type="component" value="Unassembled WGS sequence"/>
</dbReference>
<feature type="signal peptide" evidence="1">
    <location>
        <begin position="1"/>
        <end position="20"/>
    </location>
</feature>
<accession>A0ABU7THU3</accession>
<keyword evidence="3" id="KW-1185">Reference proteome</keyword>
<feature type="chain" id="PRO_5045098019" evidence="1">
    <location>
        <begin position="21"/>
        <end position="84"/>
    </location>
</feature>
<evidence type="ECO:0000313" key="3">
    <source>
        <dbReference type="Proteomes" id="UP001355206"/>
    </source>
</evidence>
<comment type="caution">
    <text evidence="2">The sequence shown here is derived from an EMBL/GenBank/DDBJ whole genome shotgun (WGS) entry which is preliminary data.</text>
</comment>
<keyword evidence="1" id="KW-0732">Signal</keyword>
<proteinExistence type="predicted"/>
<protein>
    <submittedName>
        <fullName evidence="2">Uncharacterized protein</fullName>
    </submittedName>
</protein>
<evidence type="ECO:0000256" key="1">
    <source>
        <dbReference type="SAM" id="SignalP"/>
    </source>
</evidence>